<dbReference type="EMBL" id="JACHDB010000001">
    <property type="protein sequence ID" value="MBB5430547.1"/>
    <property type="molecule type" value="Genomic_DNA"/>
</dbReference>
<evidence type="ECO:0000259" key="3">
    <source>
        <dbReference type="Pfam" id="PF19040"/>
    </source>
</evidence>
<feature type="transmembrane region" description="Helical" evidence="1">
    <location>
        <begin position="91"/>
        <end position="111"/>
    </location>
</feature>
<dbReference type="InterPro" id="IPR043968">
    <property type="entry name" value="SGNH"/>
</dbReference>
<evidence type="ECO:0000256" key="1">
    <source>
        <dbReference type="SAM" id="Phobius"/>
    </source>
</evidence>
<feature type="transmembrane region" description="Helical" evidence="1">
    <location>
        <begin position="307"/>
        <end position="328"/>
    </location>
</feature>
<evidence type="ECO:0000259" key="2">
    <source>
        <dbReference type="Pfam" id="PF01757"/>
    </source>
</evidence>
<proteinExistence type="predicted"/>
<evidence type="ECO:0000313" key="5">
    <source>
        <dbReference type="Proteomes" id="UP000572635"/>
    </source>
</evidence>
<dbReference type="RefSeq" id="WP_184388501.1">
    <property type="nucleotide sequence ID" value="NZ_BAAAJD010000023.1"/>
</dbReference>
<feature type="domain" description="SGNH" evidence="3">
    <location>
        <begin position="454"/>
        <end position="681"/>
    </location>
</feature>
<dbReference type="PANTHER" id="PTHR23028:SF53">
    <property type="entry name" value="ACYL_TRANSF_3 DOMAIN-CONTAINING PROTEIN"/>
    <property type="match status" value="1"/>
</dbReference>
<comment type="caution">
    <text evidence="4">The sequence shown here is derived from an EMBL/GenBank/DDBJ whole genome shotgun (WGS) entry which is preliminary data.</text>
</comment>
<name>A0A7W8QHH3_9ACTN</name>
<dbReference type="AlphaFoldDB" id="A0A7W8QHH3"/>
<feature type="transmembrane region" description="Helical" evidence="1">
    <location>
        <begin position="269"/>
        <end position="287"/>
    </location>
</feature>
<gene>
    <name evidence="4" type="ORF">HDA36_000631</name>
</gene>
<dbReference type="Pfam" id="PF19040">
    <property type="entry name" value="SGNH"/>
    <property type="match status" value="1"/>
</dbReference>
<accession>A0A7W8QHH3</accession>
<keyword evidence="1" id="KW-1133">Transmembrane helix</keyword>
<dbReference type="GO" id="GO:0016747">
    <property type="term" value="F:acyltransferase activity, transferring groups other than amino-acyl groups"/>
    <property type="evidence" value="ECO:0007669"/>
    <property type="project" value="InterPro"/>
</dbReference>
<protein>
    <submittedName>
        <fullName evidence="4">Peptidoglycan/LPS O-acetylase OafA/YrhL</fullName>
    </submittedName>
</protein>
<dbReference type="PANTHER" id="PTHR23028">
    <property type="entry name" value="ACETYLTRANSFERASE"/>
    <property type="match status" value="1"/>
</dbReference>
<dbReference type="Proteomes" id="UP000572635">
    <property type="component" value="Unassembled WGS sequence"/>
</dbReference>
<feature type="transmembrane region" description="Helical" evidence="1">
    <location>
        <begin position="220"/>
        <end position="237"/>
    </location>
</feature>
<dbReference type="GO" id="GO:0009103">
    <property type="term" value="P:lipopolysaccharide biosynthetic process"/>
    <property type="evidence" value="ECO:0007669"/>
    <property type="project" value="TreeGrafter"/>
</dbReference>
<dbReference type="Pfam" id="PF01757">
    <property type="entry name" value="Acyl_transf_3"/>
    <property type="match status" value="1"/>
</dbReference>
<reference evidence="4 5" key="1">
    <citation type="submission" date="2020-08" db="EMBL/GenBank/DDBJ databases">
        <title>Sequencing the genomes of 1000 actinobacteria strains.</title>
        <authorList>
            <person name="Klenk H.-P."/>
        </authorList>
    </citation>
    <scope>NUCLEOTIDE SEQUENCE [LARGE SCALE GENOMIC DNA]</scope>
    <source>
        <strain evidence="4 5">DSM 44551</strain>
    </source>
</reference>
<evidence type="ECO:0000313" key="4">
    <source>
        <dbReference type="EMBL" id="MBB5430547.1"/>
    </source>
</evidence>
<feature type="transmembrane region" description="Helical" evidence="1">
    <location>
        <begin position="374"/>
        <end position="393"/>
    </location>
</feature>
<feature type="transmembrane region" description="Helical" evidence="1">
    <location>
        <begin position="48"/>
        <end position="70"/>
    </location>
</feature>
<dbReference type="InterPro" id="IPR002656">
    <property type="entry name" value="Acyl_transf_3_dom"/>
</dbReference>
<feature type="domain" description="Acyltransferase 3" evidence="2">
    <location>
        <begin position="25"/>
        <end position="354"/>
    </location>
</feature>
<organism evidence="4 5">
    <name type="scientific">Nocardiopsis composta</name>
    <dbReference type="NCBI Taxonomy" id="157465"/>
    <lineage>
        <taxon>Bacteria</taxon>
        <taxon>Bacillati</taxon>
        <taxon>Actinomycetota</taxon>
        <taxon>Actinomycetes</taxon>
        <taxon>Streptosporangiales</taxon>
        <taxon>Nocardiopsidaceae</taxon>
        <taxon>Nocardiopsis</taxon>
    </lineage>
</organism>
<keyword evidence="1" id="KW-0472">Membrane</keyword>
<keyword evidence="1" id="KW-0812">Transmembrane</keyword>
<feature type="transmembrane region" description="Helical" evidence="1">
    <location>
        <begin position="164"/>
        <end position="180"/>
    </location>
</feature>
<dbReference type="GO" id="GO:0016020">
    <property type="term" value="C:membrane"/>
    <property type="evidence" value="ECO:0007669"/>
    <property type="project" value="TreeGrafter"/>
</dbReference>
<sequence length="691" mass="74269">MPTQSQPAPAPPAARPAPPRRFFPEVQGLRALAVALVVVYHVDKELLPGGYVGVDVFFVISGFLITTLLLREAREQGRVSLSGFYIRRVRRILPAATVVLLATGAAAMALLPSAQLLDTAKQLAASALYVQNLLLAHDSVDYLAAGAAESPVQHFWSLAVEEQFYLFWPLLFIGWTALPARLRRTRMLLLGGGAVIAASFACSVWLTLSDPAPAYFLPQTRMWELAAGGVLAMVLAHRTLPDRVRAGLGWAGLLAIAAAAFTYDDAVAFPGWAAALPVLGTAAVITAGRTEGRWSTYRLLSTAPARFIGDLSYAIYLWHWPLIVFWPFLPGTDALGPLGGVLIGAASVLLAWVTKLLVEDPVRTGGALRTGRSALAFALSGALLVSGTGWIQYQQVEQRRDVAFDPEVHVGPAAIDEERPEGDAEQAVYPAPIDALDDLPSVYDDECQAMPNERTADPCAYGPEDAEVTVAVVGDSHAAHWVPAVRAVAGERNWRVYTFTKSSCPFTSEPVTKDGSGDLRYTECEDWNADVVDRLTGDVQPDLVFTSARSRAISDAAGDTEEGKRLIAEGMAEQWAEVEEAGAQVVAIADTPSARARVPECVEMHPTDPDSCAKERDDALGEEDPQLIAADLPDTGAEVVDLNDRLCTDDTCPAVVGNVLVYRDAHHLTATYSEMLAADLEERAEPVLEAL</sequence>
<keyword evidence="5" id="KW-1185">Reference proteome</keyword>
<feature type="transmembrane region" description="Helical" evidence="1">
    <location>
        <begin position="187"/>
        <end position="208"/>
    </location>
</feature>
<feature type="transmembrane region" description="Helical" evidence="1">
    <location>
        <begin position="244"/>
        <end position="263"/>
    </location>
</feature>
<feature type="transmembrane region" description="Helical" evidence="1">
    <location>
        <begin position="334"/>
        <end position="353"/>
    </location>
</feature>
<dbReference type="InterPro" id="IPR050879">
    <property type="entry name" value="Acyltransferase_3"/>
</dbReference>